<evidence type="ECO:0000313" key="4">
    <source>
        <dbReference type="Proteomes" id="UP000078576"/>
    </source>
</evidence>
<gene>
    <name evidence="3" type="ORF">VP1G_07067</name>
</gene>
<dbReference type="STRING" id="694573.A0A194V7R0"/>
<dbReference type="AlphaFoldDB" id="A0A194V7R0"/>
<accession>A0A194V7R0</accession>
<evidence type="ECO:0000256" key="1">
    <source>
        <dbReference type="SAM" id="MobiDB-lite"/>
    </source>
</evidence>
<evidence type="ECO:0000259" key="2">
    <source>
        <dbReference type="Pfam" id="PF22893"/>
    </source>
</evidence>
<proteinExistence type="predicted"/>
<protein>
    <recommendedName>
        <fullName evidence="2">Ubiquitin-like domain-containing protein</fullName>
    </recommendedName>
</protein>
<sequence length="185" mass="21040">MSYFSRNLRVNHRFRRQSSPKTGESALFTSTFAPPVLFRDKQVHQFPLPFEACRTWSEMKGLIEKSCSDTHDAEDIEKGRYHLVASGGQIILPKLWDKLVKPGMKLQLNIWQKPCQEEASKLVEENTGKKEASSPVGEKSGNTRHQYPCKPQLQRPNSAGRGPNEEMENSPFSASRLVVAEQQLR</sequence>
<dbReference type="Pfam" id="PF22893">
    <property type="entry name" value="ULD_2"/>
    <property type="match status" value="1"/>
</dbReference>
<dbReference type="InterPro" id="IPR054464">
    <property type="entry name" value="ULD_fung"/>
</dbReference>
<keyword evidence="4" id="KW-1185">Reference proteome</keyword>
<feature type="compositionally biased region" description="Basic and acidic residues" evidence="1">
    <location>
        <begin position="121"/>
        <end position="132"/>
    </location>
</feature>
<dbReference type="EMBL" id="KN714737">
    <property type="protein sequence ID" value="KUI59856.1"/>
    <property type="molecule type" value="Genomic_DNA"/>
</dbReference>
<dbReference type="OrthoDB" id="3045089at2759"/>
<organism evidence="3 4">
    <name type="scientific">Cytospora mali</name>
    <name type="common">Apple Valsa canker fungus</name>
    <name type="synonym">Valsa mali</name>
    <dbReference type="NCBI Taxonomy" id="578113"/>
    <lineage>
        <taxon>Eukaryota</taxon>
        <taxon>Fungi</taxon>
        <taxon>Dikarya</taxon>
        <taxon>Ascomycota</taxon>
        <taxon>Pezizomycotina</taxon>
        <taxon>Sordariomycetes</taxon>
        <taxon>Sordariomycetidae</taxon>
        <taxon>Diaporthales</taxon>
        <taxon>Cytosporaceae</taxon>
        <taxon>Cytospora</taxon>
    </lineage>
</organism>
<name>A0A194V7R0_CYTMA</name>
<reference evidence="4" key="1">
    <citation type="submission" date="2014-12" db="EMBL/GenBank/DDBJ databases">
        <title>Genome Sequence of Valsa Canker Pathogens Uncovers a Specific Adaption of Colonization on Woody Bark.</title>
        <authorList>
            <person name="Yin Z."/>
            <person name="Liu H."/>
            <person name="Gao X."/>
            <person name="Li Z."/>
            <person name="Song N."/>
            <person name="Ke X."/>
            <person name="Dai Q."/>
            <person name="Wu Y."/>
            <person name="Sun Y."/>
            <person name="Xu J.-R."/>
            <person name="Kang Z.K."/>
            <person name="Wang L."/>
            <person name="Huang L."/>
        </authorList>
    </citation>
    <scope>NUCLEOTIDE SEQUENCE [LARGE SCALE GENOMIC DNA]</scope>
    <source>
        <strain evidence="4">SXYL134</strain>
    </source>
</reference>
<dbReference type="Proteomes" id="UP000078576">
    <property type="component" value="Unassembled WGS sequence"/>
</dbReference>
<evidence type="ECO:0000313" key="3">
    <source>
        <dbReference type="EMBL" id="KUI59856.1"/>
    </source>
</evidence>
<feature type="region of interest" description="Disordered" evidence="1">
    <location>
        <begin position="121"/>
        <end position="185"/>
    </location>
</feature>
<feature type="domain" description="Ubiquitin-like" evidence="2">
    <location>
        <begin position="34"/>
        <end position="113"/>
    </location>
</feature>